<comment type="subcellular location">
    <subcellularLocation>
        <location evidence="1 11">Cell outer membrane</location>
        <topology evidence="1 11">Multi-pass membrane protein</topology>
    </subcellularLocation>
</comment>
<dbReference type="InterPro" id="IPR012910">
    <property type="entry name" value="Plug_dom"/>
</dbReference>
<evidence type="ECO:0000256" key="1">
    <source>
        <dbReference type="ARBA" id="ARBA00004571"/>
    </source>
</evidence>
<keyword evidence="5 11" id="KW-0812">Transmembrane</keyword>
<dbReference type="GO" id="GO:0009279">
    <property type="term" value="C:cell outer membrane"/>
    <property type="evidence" value="ECO:0007669"/>
    <property type="project" value="UniProtKB-SubCell"/>
</dbReference>
<evidence type="ECO:0000256" key="6">
    <source>
        <dbReference type="ARBA" id="ARBA00023004"/>
    </source>
</evidence>
<dbReference type="SUPFAM" id="SSF56935">
    <property type="entry name" value="Porins"/>
    <property type="match status" value="1"/>
</dbReference>
<dbReference type="Gene3D" id="2.40.170.20">
    <property type="entry name" value="TonB-dependent receptor, beta-barrel domain"/>
    <property type="match status" value="2"/>
</dbReference>
<evidence type="ECO:0000256" key="12">
    <source>
        <dbReference type="RuleBase" id="RU003357"/>
    </source>
</evidence>
<dbReference type="InterPro" id="IPR000531">
    <property type="entry name" value="Beta-barrel_TonB"/>
</dbReference>
<feature type="compositionally biased region" description="Polar residues" evidence="13">
    <location>
        <begin position="37"/>
        <end position="50"/>
    </location>
</feature>
<evidence type="ECO:0000259" key="16">
    <source>
        <dbReference type="Pfam" id="PF07715"/>
    </source>
</evidence>
<protein>
    <submittedName>
        <fullName evidence="17">TonB-dependent receptor</fullName>
    </submittedName>
</protein>
<reference evidence="17 18" key="1">
    <citation type="submission" date="2017-09" db="EMBL/GenBank/DDBJ databases">
        <title>The Catabolism of 3,6-Dichlorosalicylic acid is Initiated by the Cytochrome P450 Monooxygenase DsmABC in Rhizorhabdus dicambivorans Ndbn-20.</title>
        <authorList>
            <person name="Na L."/>
        </authorList>
    </citation>
    <scope>NUCLEOTIDE SEQUENCE [LARGE SCALE GENOMIC DNA]</scope>
    <source>
        <strain evidence="17 18">Ndbn-20m</strain>
    </source>
</reference>
<evidence type="ECO:0000256" key="14">
    <source>
        <dbReference type="SAM" id="SignalP"/>
    </source>
</evidence>
<sequence>MVSRQSGRGGFAPWGSGCSAIAITALTLISAPAGAQSTARSGAPASNASESAAGQATGTDAATNADIVVTAQFRSQRLQDTPIAITAVNSEMLTARGQTNISQVAAEAPNVNLQRAPSTFGPAMQAFIRGVGQSDSNIALQPGVGLYVDDVYYSTLLGSMLELLDLDRVEILRGPQGTLAGQNSIGGAIKLYSKIPTGDDGGFLEGTYGSYHKTELRGAAGFTIVPDHLFARLSGVANNQDGYVTRYDYRCTHPGSTVPSFATSDKCKLGTEGGKSYGALRGTLRWEPTHGAEFTLIGDYTKDNSESAAATLLYVGSTAAPGAPATAPYSLGGVSLGTATGSPFITYSPFGNFSQDTFTHSPYVSYENYLNSAPRDGTTAYSTPAKNYVNTWGVSGRAKIDISDVFSVVSITAYRSYNSIFTSGDSTPLNVSLTTNDDRHTQFSQEVRLNGSVASLIDFTVGGYYLTQRDSNNQRVQLPTLEFVQSDRVHQVTKAAFANADVHPFQGLDVIGGIRYTDLQNDFFYGRLGTPGSIYGGAAPPSLAPLNGLAVPFSKKRVDYRATVQYRWSPGLMTYAQFSTGFRSGGANPRPFFPSQAINHGPETLNAYEIGFKSDLFDRRIRLNGSAFINKYKDILVTVSTCPVAPVAPCALPINAGAANIKGFELESTFRLVKGLLIDASLGYLDFNYTSLSPLAIAAGLTTSNDGPFVQRFRGSVGTQYTIDAGNLGTFTPRLDVNFQSRYFSNPVNRPPFNEIPARTILNGHLTYQDPGKIWGVTLEVNNLTDKLYYDGIFDNRGSTSFVQGSPALPRTWQVSIRRNF</sequence>
<feature type="domain" description="TonB-dependent receptor plug" evidence="16">
    <location>
        <begin position="78"/>
        <end position="188"/>
    </location>
</feature>
<proteinExistence type="inferred from homology"/>
<gene>
    <name evidence="17" type="ORF">COO09_22140</name>
</gene>
<dbReference type="InterPro" id="IPR036942">
    <property type="entry name" value="Beta-barrel_TonB_sf"/>
</dbReference>
<comment type="similarity">
    <text evidence="11 12">Belongs to the TonB-dependent receptor family.</text>
</comment>
<feature type="chain" id="PRO_5012517267" evidence="14">
    <location>
        <begin position="36"/>
        <end position="821"/>
    </location>
</feature>
<comment type="caution">
    <text evidence="17">The sequence shown here is derived from an EMBL/GenBank/DDBJ whole genome shotgun (WGS) entry which is preliminary data.</text>
</comment>
<evidence type="ECO:0000256" key="10">
    <source>
        <dbReference type="ARBA" id="ARBA00023237"/>
    </source>
</evidence>
<dbReference type="PANTHER" id="PTHR32552:SF81">
    <property type="entry name" value="TONB-DEPENDENT OUTER MEMBRANE RECEPTOR"/>
    <property type="match status" value="1"/>
</dbReference>
<dbReference type="Pfam" id="PF07715">
    <property type="entry name" value="Plug"/>
    <property type="match status" value="1"/>
</dbReference>
<dbReference type="PROSITE" id="PS52016">
    <property type="entry name" value="TONB_DEPENDENT_REC_3"/>
    <property type="match status" value="1"/>
</dbReference>
<dbReference type="AlphaFoldDB" id="A0A2A4FQR0"/>
<keyword evidence="17" id="KW-0675">Receptor</keyword>
<dbReference type="GO" id="GO:0006826">
    <property type="term" value="P:iron ion transport"/>
    <property type="evidence" value="ECO:0007669"/>
    <property type="project" value="UniProtKB-KW"/>
</dbReference>
<keyword evidence="14" id="KW-0732">Signal</keyword>
<evidence type="ECO:0000256" key="13">
    <source>
        <dbReference type="SAM" id="MobiDB-lite"/>
    </source>
</evidence>
<dbReference type="EMBL" id="NWUF01000036">
    <property type="protein sequence ID" value="PCE40060.1"/>
    <property type="molecule type" value="Genomic_DNA"/>
</dbReference>
<keyword evidence="7" id="KW-0406">Ion transport</keyword>
<dbReference type="Proteomes" id="UP000218934">
    <property type="component" value="Unassembled WGS sequence"/>
</dbReference>
<dbReference type="PANTHER" id="PTHR32552">
    <property type="entry name" value="FERRICHROME IRON RECEPTOR-RELATED"/>
    <property type="match status" value="1"/>
</dbReference>
<evidence type="ECO:0000256" key="8">
    <source>
        <dbReference type="ARBA" id="ARBA00023077"/>
    </source>
</evidence>
<keyword evidence="10 11" id="KW-0998">Cell outer membrane</keyword>
<dbReference type="KEGG" id="rdi:CMV14_15870"/>
<evidence type="ECO:0000259" key="15">
    <source>
        <dbReference type="Pfam" id="PF00593"/>
    </source>
</evidence>
<evidence type="ECO:0000256" key="9">
    <source>
        <dbReference type="ARBA" id="ARBA00023136"/>
    </source>
</evidence>
<keyword evidence="9 11" id="KW-0472">Membrane</keyword>
<evidence type="ECO:0000313" key="18">
    <source>
        <dbReference type="Proteomes" id="UP000218934"/>
    </source>
</evidence>
<keyword evidence="2 11" id="KW-0813">Transport</keyword>
<dbReference type="Pfam" id="PF00593">
    <property type="entry name" value="TonB_dep_Rec_b-barrel"/>
    <property type="match status" value="1"/>
</dbReference>
<name>A0A2A4FQR0_9SPHN</name>
<keyword evidence="8 12" id="KW-0798">TonB box</keyword>
<feature type="domain" description="TonB-dependent receptor-like beta-barrel" evidence="15">
    <location>
        <begin position="347"/>
        <end position="784"/>
    </location>
</feature>
<evidence type="ECO:0000256" key="7">
    <source>
        <dbReference type="ARBA" id="ARBA00023065"/>
    </source>
</evidence>
<feature type="region of interest" description="Disordered" evidence="13">
    <location>
        <begin position="37"/>
        <end position="59"/>
    </location>
</feature>
<organism evidence="17 18">
    <name type="scientific">Rhizorhabdus dicambivorans</name>
    <dbReference type="NCBI Taxonomy" id="1850238"/>
    <lineage>
        <taxon>Bacteria</taxon>
        <taxon>Pseudomonadati</taxon>
        <taxon>Pseudomonadota</taxon>
        <taxon>Alphaproteobacteria</taxon>
        <taxon>Sphingomonadales</taxon>
        <taxon>Sphingomonadaceae</taxon>
        <taxon>Rhizorhabdus</taxon>
    </lineage>
</organism>
<evidence type="ECO:0000256" key="11">
    <source>
        <dbReference type="PROSITE-ProRule" id="PRU01360"/>
    </source>
</evidence>
<keyword evidence="3 11" id="KW-1134">Transmembrane beta strand</keyword>
<feature type="signal peptide" evidence="14">
    <location>
        <begin position="1"/>
        <end position="35"/>
    </location>
</feature>
<keyword evidence="6" id="KW-0408">Iron</keyword>
<evidence type="ECO:0000313" key="17">
    <source>
        <dbReference type="EMBL" id="PCE40060.1"/>
    </source>
</evidence>
<dbReference type="OrthoDB" id="9760333at2"/>
<evidence type="ECO:0000256" key="4">
    <source>
        <dbReference type="ARBA" id="ARBA00022496"/>
    </source>
</evidence>
<accession>A0A2A4FQR0</accession>
<evidence type="ECO:0000256" key="2">
    <source>
        <dbReference type="ARBA" id="ARBA00022448"/>
    </source>
</evidence>
<keyword evidence="18" id="KW-1185">Reference proteome</keyword>
<dbReference type="RefSeq" id="WP_066969244.1">
    <property type="nucleotide sequence ID" value="NZ_CP023449.1"/>
</dbReference>
<evidence type="ECO:0000256" key="3">
    <source>
        <dbReference type="ARBA" id="ARBA00022452"/>
    </source>
</evidence>
<evidence type="ECO:0000256" key="5">
    <source>
        <dbReference type="ARBA" id="ARBA00022692"/>
    </source>
</evidence>
<keyword evidence="4" id="KW-0410">Iron transport</keyword>
<dbReference type="InterPro" id="IPR039426">
    <property type="entry name" value="TonB-dep_rcpt-like"/>
</dbReference>